<evidence type="ECO:0000256" key="2">
    <source>
        <dbReference type="ARBA" id="ARBA00022679"/>
    </source>
</evidence>
<organism evidence="7 8">
    <name type="scientific">Paenibacillus larvae subsp. larvae</name>
    <dbReference type="NCBI Taxonomy" id="147375"/>
    <lineage>
        <taxon>Bacteria</taxon>
        <taxon>Bacillati</taxon>
        <taxon>Bacillota</taxon>
        <taxon>Bacilli</taxon>
        <taxon>Bacillales</taxon>
        <taxon>Paenibacillaceae</taxon>
        <taxon>Paenibacillus</taxon>
    </lineage>
</organism>
<keyword evidence="3" id="KW-0949">S-adenosyl-L-methionine</keyword>
<sequence length="357" mass="39736">MELIIGEYNQLMGGIAMSAEVMEHSEVSGKLMHLLAGSLITQSIYTVARLRIPDLLAERPLTCQELAELTQTQASPLYRVMRFLCGEGIFHETEEKTFELGPLGQVLRSDTPDSLHASALMFGQPWHMKPACHLIDTLTKGIPPFEAAHGMDIFTYFSQHPEDEQIFQNTMSAYSRRIIPAVLGAYDFSQFATVIDIGGGHGILMEQLLRSCKNTRGIVFDQPAVIEGTKQFMKRSGLEDRCKCVGGSFFESVPEGAEAYIMKHIIHDWSDEESVAILSNCRKAMGNKGKLLLLEIVLDSGNETNYDTLVDMEMLTKTTGKERTQAEFEQLYLESGFRLSRVVPTSSTISIIEGVPI</sequence>
<dbReference type="Gene3D" id="1.10.10.10">
    <property type="entry name" value="Winged helix-like DNA-binding domain superfamily/Winged helix DNA-binding domain"/>
    <property type="match status" value="1"/>
</dbReference>
<dbReference type="PROSITE" id="PS51683">
    <property type="entry name" value="SAM_OMT_II"/>
    <property type="match status" value="1"/>
</dbReference>
<dbReference type="PANTHER" id="PTHR43712:SF2">
    <property type="entry name" value="O-METHYLTRANSFERASE CICE"/>
    <property type="match status" value="1"/>
</dbReference>
<dbReference type="RefSeq" id="WP_077996559.1">
    <property type="nucleotide sequence ID" value="NZ_CP019655.1"/>
</dbReference>
<dbReference type="Gene3D" id="3.40.50.150">
    <property type="entry name" value="Vaccinia Virus protein VP39"/>
    <property type="match status" value="1"/>
</dbReference>
<dbReference type="GeneID" id="64217199"/>
<evidence type="ECO:0000313" key="8">
    <source>
        <dbReference type="Proteomes" id="UP000239833"/>
    </source>
</evidence>
<dbReference type="InterPro" id="IPR029063">
    <property type="entry name" value="SAM-dependent_MTases_sf"/>
</dbReference>
<dbReference type="Proteomes" id="UP000239833">
    <property type="component" value="Chromosome"/>
</dbReference>
<protein>
    <submittedName>
        <fullName evidence="7">O-demethylpuromycin-O-methyltransferase DmpM</fullName>
        <ecNumber evidence="7">2.1.1.38</ecNumber>
    </submittedName>
</protein>
<feature type="active site" description="Proton acceptor" evidence="4">
    <location>
        <position position="267"/>
    </location>
</feature>
<dbReference type="GO" id="GO:0030739">
    <property type="term" value="F:O-demethylpuromycin O-methyltransferase activity"/>
    <property type="evidence" value="ECO:0007669"/>
    <property type="project" value="UniProtKB-EC"/>
</dbReference>
<dbReference type="PANTHER" id="PTHR43712">
    <property type="entry name" value="PUTATIVE (AFU_ORTHOLOGUE AFUA_4G14580)-RELATED"/>
    <property type="match status" value="1"/>
</dbReference>
<keyword evidence="2 7" id="KW-0808">Transferase</keyword>
<dbReference type="Gene3D" id="1.10.287.1350">
    <property type="match status" value="1"/>
</dbReference>
<evidence type="ECO:0000256" key="1">
    <source>
        <dbReference type="ARBA" id="ARBA00022603"/>
    </source>
</evidence>
<reference evidence="8" key="1">
    <citation type="submission" date="2017-02" db="EMBL/GenBank/DDBJ databases">
        <title>Delineation of Paenibacillus larvae strains originating from foulbrood outbreaks.</title>
        <authorList>
            <person name="Beims H."/>
            <person name="Bunk B."/>
            <person name="Sproeer C."/>
            <person name="Mohr K.I."/>
            <person name="Pradella S."/>
            <person name="Guenther G."/>
            <person name="Rohde M."/>
            <person name="von der Ohe W."/>
            <person name="Steinert M."/>
        </authorList>
    </citation>
    <scope>NUCLEOTIDE SEQUENCE [LARGE SCALE GENOMIC DNA]</scope>
    <source>
        <strain evidence="8">Eric_III</strain>
    </source>
</reference>
<dbReference type="GO" id="GO:0008171">
    <property type="term" value="F:O-methyltransferase activity"/>
    <property type="evidence" value="ECO:0007669"/>
    <property type="project" value="InterPro"/>
</dbReference>
<dbReference type="AlphaFoldDB" id="A0A2L1TV64"/>
<name>A0A2L1TV64_9BACL</name>
<dbReference type="STRING" id="147375.BXP28_18555"/>
<feature type="domain" description="O-methyltransferase dimerisation" evidence="6">
    <location>
        <begin position="32"/>
        <end position="107"/>
    </location>
</feature>
<dbReference type="InterPro" id="IPR016461">
    <property type="entry name" value="COMT-like"/>
</dbReference>
<feature type="domain" description="O-methyltransferase C-terminal" evidence="5">
    <location>
        <begin position="133"/>
        <end position="338"/>
    </location>
</feature>
<dbReference type="PIRSF" id="PIRSF005739">
    <property type="entry name" value="O-mtase"/>
    <property type="match status" value="1"/>
</dbReference>
<proteinExistence type="predicted"/>
<dbReference type="InterPro" id="IPR012967">
    <property type="entry name" value="COMT_dimerisation"/>
</dbReference>
<dbReference type="EC" id="2.1.1.38" evidence="7"/>
<dbReference type="GO" id="GO:0046983">
    <property type="term" value="F:protein dimerization activity"/>
    <property type="evidence" value="ECO:0007669"/>
    <property type="project" value="InterPro"/>
</dbReference>
<gene>
    <name evidence="7" type="primary">dmpM</name>
    <name evidence="7" type="ORF">ERICIII_00325</name>
</gene>
<dbReference type="InterPro" id="IPR036388">
    <property type="entry name" value="WH-like_DNA-bd_sf"/>
</dbReference>
<evidence type="ECO:0000313" key="7">
    <source>
        <dbReference type="EMBL" id="AVF24570.1"/>
    </source>
</evidence>
<evidence type="ECO:0000259" key="5">
    <source>
        <dbReference type="Pfam" id="PF00891"/>
    </source>
</evidence>
<dbReference type="Pfam" id="PF08100">
    <property type="entry name" value="Dimerisation"/>
    <property type="match status" value="1"/>
</dbReference>
<evidence type="ECO:0000256" key="4">
    <source>
        <dbReference type="PIRSR" id="PIRSR005739-1"/>
    </source>
</evidence>
<accession>A0A2L1TV64</accession>
<keyword evidence="1 7" id="KW-0489">Methyltransferase</keyword>
<dbReference type="SUPFAM" id="SSF53335">
    <property type="entry name" value="S-adenosyl-L-methionine-dependent methyltransferases"/>
    <property type="match status" value="1"/>
</dbReference>
<dbReference type="InterPro" id="IPR001077">
    <property type="entry name" value="COMT_C"/>
</dbReference>
<evidence type="ECO:0000259" key="6">
    <source>
        <dbReference type="Pfam" id="PF08100"/>
    </source>
</evidence>
<dbReference type="Pfam" id="PF00891">
    <property type="entry name" value="Methyltransf_2"/>
    <property type="match status" value="1"/>
</dbReference>
<dbReference type="SUPFAM" id="SSF46785">
    <property type="entry name" value="Winged helix' DNA-binding domain"/>
    <property type="match status" value="1"/>
</dbReference>
<dbReference type="CDD" id="cd02440">
    <property type="entry name" value="AdoMet_MTases"/>
    <property type="match status" value="1"/>
</dbReference>
<dbReference type="InterPro" id="IPR036390">
    <property type="entry name" value="WH_DNA-bd_sf"/>
</dbReference>
<dbReference type="EMBL" id="CP019655">
    <property type="protein sequence ID" value="AVF24570.1"/>
    <property type="molecule type" value="Genomic_DNA"/>
</dbReference>
<dbReference type="GO" id="GO:0032259">
    <property type="term" value="P:methylation"/>
    <property type="evidence" value="ECO:0007669"/>
    <property type="project" value="UniProtKB-KW"/>
</dbReference>
<evidence type="ECO:0000256" key="3">
    <source>
        <dbReference type="ARBA" id="ARBA00022691"/>
    </source>
</evidence>